<feature type="region of interest" description="Disordered" evidence="1">
    <location>
        <begin position="105"/>
        <end position="133"/>
    </location>
</feature>
<evidence type="ECO:0000256" key="1">
    <source>
        <dbReference type="SAM" id="MobiDB-lite"/>
    </source>
</evidence>
<gene>
    <name evidence="2" type="ORF">LIER_36073</name>
</gene>
<dbReference type="Proteomes" id="UP001454036">
    <property type="component" value="Unassembled WGS sequence"/>
</dbReference>
<reference evidence="2 3" key="1">
    <citation type="submission" date="2024-01" db="EMBL/GenBank/DDBJ databases">
        <title>The complete chloroplast genome sequence of Lithospermum erythrorhizon: insights into the phylogenetic relationship among Boraginaceae species and the maternal lineages of purple gromwells.</title>
        <authorList>
            <person name="Okada T."/>
            <person name="Watanabe K."/>
        </authorList>
    </citation>
    <scope>NUCLEOTIDE SEQUENCE [LARGE SCALE GENOMIC DNA]</scope>
</reference>
<organism evidence="2 3">
    <name type="scientific">Lithospermum erythrorhizon</name>
    <name type="common">Purple gromwell</name>
    <name type="synonym">Lithospermum officinale var. erythrorhizon</name>
    <dbReference type="NCBI Taxonomy" id="34254"/>
    <lineage>
        <taxon>Eukaryota</taxon>
        <taxon>Viridiplantae</taxon>
        <taxon>Streptophyta</taxon>
        <taxon>Embryophyta</taxon>
        <taxon>Tracheophyta</taxon>
        <taxon>Spermatophyta</taxon>
        <taxon>Magnoliopsida</taxon>
        <taxon>eudicotyledons</taxon>
        <taxon>Gunneridae</taxon>
        <taxon>Pentapetalae</taxon>
        <taxon>asterids</taxon>
        <taxon>lamiids</taxon>
        <taxon>Boraginales</taxon>
        <taxon>Boraginaceae</taxon>
        <taxon>Boraginoideae</taxon>
        <taxon>Lithospermeae</taxon>
        <taxon>Lithospermum</taxon>
    </lineage>
</organism>
<sequence>MERGLPRRRVHNNSIATLPTNNIPLLDYPCNIPPLNTPHPYHYSYASYQGNVPYNPPFNVPIGFRTGPMIQRPLMNEPIFEYQNPWLGISDPSLGHVFGSTSRTYGAGSSTHNTLREASRQERFVQRDEDDQEKDEFGLDLTLKL</sequence>
<keyword evidence="3" id="KW-1185">Reference proteome</keyword>
<feature type="compositionally biased region" description="Basic and acidic residues" evidence="1">
    <location>
        <begin position="114"/>
        <end position="127"/>
    </location>
</feature>
<protein>
    <submittedName>
        <fullName evidence="2">Uncharacterized protein</fullName>
    </submittedName>
</protein>
<evidence type="ECO:0000313" key="2">
    <source>
        <dbReference type="EMBL" id="GAA0145092.1"/>
    </source>
</evidence>
<evidence type="ECO:0000313" key="3">
    <source>
        <dbReference type="Proteomes" id="UP001454036"/>
    </source>
</evidence>
<comment type="caution">
    <text evidence="2">The sequence shown here is derived from an EMBL/GenBank/DDBJ whole genome shotgun (WGS) entry which is preliminary data.</text>
</comment>
<dbReference type="AlphaFoldDB" id="A0AAV3P552"/>
<dbReference type="EMBL" id="BAABME010016236">
    <property type="protein sequence ID" value="GAA0145092.1"/>
    <property type="molecule type" value="Genomic_DNA"/>
</dbReference>
<proteinExistence type="predicted"/>
<name>A0AAV3P552_LITER</name>
<accession>A0AAV3P552</accession>